<dbReference type="FunFam" id="3.40.640.10:FF:000084">
    <property type="entry name" value="IscS-like cysteine desulfurase"/>
    <property type="match status" value="1"/>
</dbReference>
<evidence type="ECO:0000256" key="6">
    <source>
        <dbReference type="ARBA" id="ARBA00023014"/>
    </source>
</evidence>
<reference evidence="9 10" key="1">
    <citation type="submission" date="2017-06" db="EMBL/GenBank/DDBJ databases">
        <title>Draft genome sequence of anaerobic fermentative bacterium Anaeromicrobium sediminis DY2726D isolated from West Pacific Ocean sediments.</title>
        <authorList>
            <person name="Zeng X."/>
        </authorList>
    </citation>
    <scope>NUCLEOTIDE SEQUENCE [LARGE SCALE GENOMIC DNA]</scope>
    <source>
        <strain evidence="9 10">DY2726D</strain>
    </source>
</reference>
<sequence>MEAYFDNSATTKPKGEVVDIMLKSLTDYYGNPSSLHKKGVEVEKLVKEARKQLAKSLYAKPEEIIFTSGGTEANNLAILGTIKSKKREGRKIITTKIEHPSVLNVYKTLENEGYEVVYLRIDEYGMISIDELKENLTDDTILVSIMHVNNEVGTIQPIEEIGKILKKLKKRPTFHVDAIQSFGKIKISPQKIGIDLLSVSAHKVHGPKGVGVLYIKKGTKIQPIVFGGSQETGIRSGTENVPGILGFGAAVSDFNNKIEEHIEYIKNFREKFKEKILAQVKDIKVNGHETCHAPHILNISFSGIRGEVLLHYLEQYNIYVSTGSACSSNKKSSQSHVLKSMKLTNEQIEGAIRFSFSYTNKMEEMDYAIEKIKNSVEELRMIIKR</sequence>
<protein>
    <submittedName>
        <fullName evidence="9">Cysteine desulfurase NifS</fullName>
    </submittedName>
</protein>
<gene>
    <name evidence="9" type="ORF">CCE28_20360</name>
</gene>
<evidence type="ECO:0000256" key="4">
    <source>
        <dbReference type="ARBA" id="ARBA00022898"/>
    </source>
</evidence>
<feature type="domain" description="Aminotransferase class V" evidence="8">
    <location>
        <begin position="4"/>
        <end position="366"/>
    </location>
</feature>
<dbReference type="SUPFAM" id="SSF53383">
    <property type="entry name" value="PLP-dependent transferases"/>
    <property type="match status" value="1"/>
</dbReference>
<organism evidence="9 10">
    <name type="scientific">Anaeromicrobium sediminis</name>
    <dbReference type="NCBI Taxonomy" id="1478221"/>
    <lineage>
        <taxon>Bacteria</taxon>
        <taxon>Bacillati</taxon>
        <taxon>Bacillota</taxon>
        <taxon>Clostridia</taxon>
        <taxon>Peptostreptococcales</taxon>
        <taxon>Thermotaleaceae</taxon>
        <taxon>Anaeromicrobium</taxon>
    </lineage>
</organism>
<evidence type="ECO:0000313" key="10">
    <source>
        <dbReference type="Proteomes" id="UP000216024"/>
    </source>
</evidence>
<evidence type="ECO:0000256" key="5">
    <source>
        <dbReference type="ARBA" id="ARBA00023004"/>
    </source>
</evidence>
<dbReference type="Gene3D" id="3.40.640.10">
    <property type="entry name" value="Type I PLP-dependent aspartate aminotransferase-like (Major domain)"/>
    <property type="match status" value="1"/>
</dbReference>
<evidence type="ECO:0000256" key="3">
    <source>
        <dbReference type="ARBA" id="ARBA00022723"/>
    </source>
</evidence>
<keyword evidence="3" id="KW-0479">Metal-binding</keyword>
<keyword evidence="6" id="KW-0411">Iron-sulfur</keyword>
<dbReference type="PIRSF" id="PIRSF005572">
    <property type="entry name" value="NifS"/>
    <property type="match status" value="1"/>
</dbReference>
<dbReference type="Gene3D" id="3.90.1150.10">
    <property type="entry name" value="Aspartate Aminotransferase, domain 1"/>
    <property type="match status" value="1"/>
</dbReference>
<keyword evidence="10" id="KW-1185">Reference proteome</keyword>
<comment type="similarity">
    <text evidence="2">Belongs to the class-V pyridoxal-phosphate-dependent aminotransferase family. NifS/IscS subfamily.</text>
</comment>
<proteinExistence type="inferred from homology"/>
<dbReference type="InterPro" id="IPR015421">
    <property type="entry name" value="PyrdxlP-dep_Trfase_major"/>
</dbReference>
<dbReference type="NCBIfam" id="NF002806">
    <property type="entry name" value="PRK02948.1"/>
    <property type="match status" value="1"/>
</dbReference>
<dbReference type="EMBL" id="NIBG01000031">
    <property type="protein sequence ID" value="PAB56830.1"/>
    <property type="molecule type" value="Genomic_DNA"/>
</dbReference>
<dbReference type="Gene3D" id="1.10.260.50">
    <property type="match status" value="1"/>
</dbReference>
<comment type="cofactor">
    <cofactor evidence="1 7">
        <name>pyridoxal 5'-phosphate</name>
        <dbReference type="ChEBI" id="CHEBI:597326"/>
    </cofactor>
</comment>
<dbReference type="GO" id="GO:0031071">
    <property type="term" value="F:cysteine desulfurase activity"/>
    <property type="evidence" value="ECO:0007669"/>
    <property type="project" value="UniProtKB-ARBA"/>
</dbReference>
<evidence type="ECO:0000256" key="2">
    <source>
        <dbReference type="ARBA" id="ARBA00006490"/>
    </source>
</evidence>
<dbReference type="GO" id="GO:0046872">
    <property type="term" value="F:metal ion binding"/>
    <property type="evidence" value="ECO:0007669"/>
    <property type="project" value="UniProtKB-KW"/>
</dbReference>
<keyword evidence="4" id="KW-0663">Pyridoxal phosphate</keyword>
<dbReference type="InterPro" id="IPR000192">
    <property type="entry name" value="Aminotrans_V_dom"/>
</dbReference>
<dbReference type="Pfam" id="PF00266">
    <property type="entry name" value="Aminotran_5"/>
    <property type="match status" value="1"/>
</dbReference>
<evidence type="ECO:0000313" key="9">
    <source>
        <dbReference type="EMBL" id="PAB56830.1"/>
    </source>
</evidence>
<name>A0A267MDF0_9FIRM</name>
<dbReference type="InterPro" id="IPR015424">
    <property type="entry name" value="PyrdxlP-dep_Trfase"/>
</dbReference>
<evidence type="ECO:0000259" key="8">
    <source>
        <dbReference type="Pfam" id="PF00266"/>
    </source>
</evidence>
<accession>A0A267MDF0</accession>
<dbReference type="Proteomes" id="UP000216024">
    <property type="component" value="Unassembled WGS sequence"/>
</dbReference>
<comment type="caution">
    <text evidence="9">The sequence shown here is derived from an EMBL/GenBank/DDBJ whole genome shotgun (WGS) entry which is preliminary data.</text>
</comment>
<dbReference type="OrthoDB" id="9808002at2"/>
<dbReference type="PROSITE" id="PS00595">
    <property type="entry name" value="AA_TRANSFER_CLASS_5"/>
    <property type="match status" value="1"/>
</dbReference>
<dbReference type="AlphaFoldDB" id="A0A267MDF0"/>
<dbReference type="PANTHER" id="PTHR11601:SF50">
    <property type="entry name" value="CYSTEINE DESULFURASE ISCS 2-RELATED"/>
    <property type="match status" value="1"/>
</dbReference>
<evidence type="ECO:0000256" key="1">
    <source>
        <dbReference type="ARBA" id="ARBA00001933"/>
    </source>
</evidence>
<keyword evidence="5" id="KW-0408">Iron</keyword>
<evidence type="ECO:0000256" key="7">
    <source>
        <dbReference type="RuleBase" id="RU004504"/>
    </source>
</evidence>
<dbReference type="GO" id="GO:0051536">
    <property type="term" value="F:iron-sulfur cluster binding"/>
    <property type="evidence" value="ECO:0007669"/>
    <property type="project" value="UniProtKB-KW"/>
</dbReference>
<dbReference type="InterPro" id="IPR020578">
    <property type="entry name" value="Aminotrans_V_PyrdxlP_BS"/>
</dbReference>
<dbReference type="PANTHER" id="PTHR11601">
    <property type="entry name" value="CYSTEINE DESULFURYLASE FAMILY MEMBER"/>
    <property type="match status" value="1"/>
</dbReference>
<dbReference type="InterPro" id="IPR016454">
    <property type="entry name" value="Cysteine_dSase"/>
</dbReference>
<dbReference type="InterPro" id="IPR015422">
    <property type="entry name" value="PyrdxlP-dep_Trfase_small"/>
</dbReference>